<keyword evidence="2" id="KW-1133">Transmembrane helix</keyword>
<accession>A0AAE0C1Q8</accession>
<keyword evidence="2" id="KW-0472">Membrane</keyword>
<feature type="transmembrane region" description="Helical" evidence="2">
    <location>
        <begin position="132"/>
        <end position="149"/>
    </location>
</feature>
<gene>
    <name evidence="3" type="ORF">CYMTET_43665</name>
</gene>
<feature type="compositionally biased region" description="Low complexity" evidence="1">
    <location>
        <begin position="91"/>
        <end position="101"/>
    </location>
</feature>
<protein>
    <submittedName>
        <fullName evidence="3">Uncharacterized protein</fullName>
    </submittedName>
</protein>
<feature type="transmembrane region" description="Helical" evidence="2">
    <location>
        <begin position="161"/>
        <end position="182"/>
    </location>
</feature>
<feature type="transmembrane region" description="Helical" evidence="2">
    <location>
        <begin position="237"/>
        <end position="258"/>
    </location>
</feature>
<dbReference type="AlphaFoldDB" id="A0AAE0C1Q8"/>
<feature type="transmembrane region" description="Helical" evidence="2">
    <location>
        <begin position="379"/>
        <end position="402"/>
    </location>
</feature>
<reference evidence="3 4" key="1">
    <citation type="journal article" date="2015" name="Genome Biol. Evol.">
        <title>Comparative Genomics of a Bacterivorous Green Alga Reveals Evolutionary Causalities and Consequences of Phago-Mixotrophic Mode of Nutrition.</title>
        <authorList>
            <person name="Burns J.A."/>
            <person name="Paasch A."/>
            <person name="Narechania A."/>
            <person name="Kim E."/>
        </authorList>
    </citation>
    <scope>NUCLEOTIDE SEQUENCE [LARGE SCALE GENOMIC DNA]</scope>
    <source>
        <strain evidence="3 4">PLY_AMNH</strain>
    </source>
</reference>
<sequence length="406" mass="43758">MTIIRLGGCFNATSRQKRPTNSNRLCTRAKSLERTSRSVAAVICTSRTFRAPGHIGSMLRRPPFSRGLRRLSAEPSAGEGSAKQGEEASDAAGGKKTSKSGSKQKEEGAKEGGGQPDVDAVSLQHSFSLMKWLFCLVAALLLINPAYAVEKYFEAPATAMNIYGARLLAALLLPVSMATTCLQDAAAKARLSSRTYKRLNLSLLLFAVALLALDFTKFALISFGVDGITNAHSPHRVFAPVAMLTPAFAYISAFNTISVDSVIQGARTVLEDASSSCQASLYSMLVLLHASWGAALIIAPSLATKLIFHPQGSPDIWRVVGIAHIPVVIVLYTLLDAARRSRITASTFRKLNLSLAAFATTALLIHAHCFYFDTISVPLVYSTAVMLLSFIPTLGISLHFYFQKKE</sequence>
<evidence type="ECO:0000313" key="4">
    <source>
        <dbReference type="Proteomes" id="UP001190700"/>
    </source>
</evidence>
<keyword evidence="4" id="KW-1185">Reference proteome</keyword>
<feature type="transmembrane region" description="Helical" evidence="2">
    <location>
        <begin position="355"/>
        <end position="373"/>
    </location>
</feature>
<feature type="transmembrane region" description="Helical" evidence="2">
    <location>
        <begin position="203"/>
        <end position="225"/>
    </location>
</feature>
<comment type="caution">
    <text evidence="3">The sequence shown here is derived from an EMBL/GenBank/DDBJ whole genome shotgun (WGS) entry which is preliminary data.</text>
</comment>
<evidence type="ECO:0000256" key="2">
    <source>
        <dbReference type="SAM" id="Phobius"/>
    </source>
</evidence>
<feature type="transmembrane region" description="Helical" evidence="2">
    <location>
        <begin position="279"/>
        <end position="304"/>
    </location>
</feature>
<feature type="region of interest" description="Disordered" evidence="1">
    <location>
        <begin position="71"/>
        <end position="117"/>
    </location>
</feature>
<evidence type="ECO:0000256" key="1">
    <source>
        <dbReference type="SAM" id="MobiDB-lite"/>
    </source>
</evidence>
<keyword evidence="2" id="KW-0812">Transmembrane</keyword>
<dbReference type="Proteomes" id="UP001190700">
    <property type="component" value="Unassembled WGS sequence"/>
</dbReference>
<organism evidence="3 4">
    <name type="scientific">Cymbomonas tetramitiformis</name>
    <dbReference type="NCBI Taxonomy" id="36881"/>
    <lineage>
        <taxon>Eukaryota</taxon>
        <taxon>Viridiplantae</taxon>
        <taxon>Chlorophyta</taxon>
        <taxon>Pyramimonadophyceae</taxon>
        <taxon>Pyramimonadales</taxon>
        <taxon>Pyramimonadaceae</taxon>
        <taxon>Cymbomonas</taxon>
    </lineage>
</organism>
<proteinExistence type="predicted"/>
<name>A0AAE0C1Q8_9CHLO</name>
<dbReference type="EMBL" id="LGRX02029457">
    <property type="protein sequence ID" value="KAK3246808.1"/>
    <property type="molecule type" value="Genomic_DNA"/>
</dbReference>
<feature type="transmembrane region" description="Helical" evidence="2">
    <location>
        <begin position="316"/>
        <end position="335"/>
    </location>
</feature>
<evidence type="ECO:0000313" key="3">
    <source>
        <dbReference type="EMBL" id="KAK3246808.1"/>
    </source>
</evidence>